<dbReference type="PANTHER" id="PTHR30592:SF1">
    <property type="entry name" value="SULFUR CARRIER PROTEIN FDHD"/>
    <property type="match status" value="1"/>
</dbReference>
<dbReference type="GO" id="GO:0006777">
    <property type="term" value="P:Mo-molybdopterin cofactor biosynthetic process"/>
    <property type="evidence" value="ECO:0007669"/>
    <property type="project" value="UniProtKB-KW"/>
</dbReference>
<dbReference type="InterPro" id="IPR003786">
    <property type="entry name" value="FdhD"/>
</dbReference>
<dbReference type="EMBL" id="BARU01032248">
    <property type="protein sequence ID" value="GAH68894.1"/>
    <property type="molecule type" value="Genomic_DNA"/>
</dbReference>
<evidence type="ECO:0000256" key="1">
    <source>
        <dbReference type="ARBA" id="ARBA00022490"/>
    </source>
</evidence>
<proteinExistence type="predicted"/>
<keyword evidence="1" id="KW-0963">Cytoplasm</keyword>
<dbReference type="Gene3D" id="3.10.20.10">
    <property type="match status" value="1"/>
</dbReference>
<dbReference type="InterPro" id="IPR016193">
    <property type="entry name" value="Cytidine_deaminase-like"/>
</dbReference>
<name>X1IS11_9ZZZZ</name>
<dbReference type="Pfam" id="PF02634">
    <property type="entry name" value="FdhD-NarQ"/>
    <property type="match status" value="2"/>
</dbReference>
<dbReference type="AlphaFoldDB" id="X1IS11"/>
<evidence type="ECO:0000313" key="3">
    <source>
        <dbReference type="EMBL" id="GAH68894.1"/>
    </source>
</evidence>
<sequence length="158" mass="17678">MSKDRSVEWVEYTKVNAEVTKAKERVVTELGLSIIINGRHFATAMITPMMEKEFIIGHLFGQGIIENIVDIESITVKENVAEVTLPRKEDKANWSPEIHSDFKVSREDIFDGVNAILKSKIYAETEAIHSAGLFKRGAEPICIVEDVGRHNALDKVIG</sequence>
<organism evidence="3">
    <name type="scientific">marine sediment metagenome</name>
    <dbReference type="NCBI Taxonomy" id="412755"/>
    <lineage>
        <taxon>unclassified sequences</taxon>
        <taxon>metagenomes</taxon>
        <taxon>ecological metagenomes</taxon>
    </lineage>
</organism>
<comment type="caution">
    <text evidence="3">The sequence shown here is derived from an EMBL/GenBank/DDBJ whole genome shotgun (WGS) entry which is preliminary data.</text>
</comment>
<keyword evidence="2" id="KW-0501">Molybdenum cofactor biosynthesis</keyword>
<feature type="non-terminal residue" evidence="3">
    <location>
        <position position="158"/>
    </location>
</feature>
<evidence type="ECO:0000256" key="2">
    <source>
        <dbReference type="ARBA" id="ARBA00023150"/>
    </source>
</evidence>
<reference evidence="3" key="1">
    <citation type="journal article" date="2014" name="Front. Microbiol.">
        <title>High frequency of phylogenetically diverse reductive dehalogenase-homologous genes in deep subseafloor sedimentary metagenomes.</title>
        <authorList>
            <person name="Kawai M."/>
            <person name="Futagami T."/>
            <person name="Toyoda A."/>
            <person name="Takaki Y."/>
            <person name="Nishi S."/>
            <person name="Hori S."/>
            <person name="Arai W."/>
            <person name="Tsubouchi T."/>
            <person name="Morono Y."/>
            <person name="Uchiyama I."/>
            <person name="Ito T."/>
            <person name="Fujiyama A."/>
            <person name="Inagaki F."/>
            <person name="Takami H."/>
        </authorList>
    </citation>
    <scope>NUCLEOTIDE SEQUENCE</scope>
    <source>
        <strain evidence="3">Expedition CK06-06</strain>
    </source>
</reference>
<dbReference type="SUPFAM" id="SSF53927">
    <property type="entry name" value="Cytidine deaminase-like"/>
    <property type="match status" value="1"/>
</dbReference>
<protein>
    <submittedName>
        <fullName evidence="3">Uncharacterized protein</fullName>
    </submittedName>
</protein>
<gene>
    <name evidence="3" type="ORF">S03H2_50884</name>
</gene>
<dbReference type="PANTHER" id="PTHR30592">
    <property type="entry name" value="FORMATE DEHYDROGENASE"/>
    <property type="match status" value="1"/>
</dbReference>
<dbReference type="GO" id="GO:0016783">
    <property type="term" value="F:sulfurtransferase activity"/>
    <property type="evidence" value="ECO:0007669"/>
    <property type="project" value="InterPro"/>
</dbReference>
<accession>X1IS11</accession>
<dbReference type="Gene3D" id="3.40.140.10">
    <property type="entry name" value="Cytidine Deaminase, domain 2"/>
    <property type="match status" value="1"/>
</dbReference>